<keyword evidence="3" id="KW-1185">Reference proteome</keyword>
<protein>
    <submittedName>
        <fullName evidence="2">Uncharacterized protein</fullName>
    </submittedName>
</protein>
<sequence>MGIMAPAVMSRASLGHAGSALVASGAVQGISLLPAAAVLARMRRRRCLNGRCIVPRGRRRIGGSVSWGLHHLMADPHPSPGNSLEDMSTLIRRRFDPGAFGRGSSRAVKHGLTFGK</sequence>
<evidence type="ECO:0000256" key="1">
    <source>
        <dbReference type="SAM" id="Phobius"/>
    </source>
</evidence>
<proteinExistence type="predicted"/>
<dbReference type="Proteomes" id="UP000436483">
    <property type="component" value="Unassembled WGS sequence"/>
</dbReference>
<evidence type="ECO:0000313" key="2">
    <source>
        <dbReference type="EMBL" id="MXQ14019.1"/>
    </source>
</evidence>
<dbReference type="EMBL" id="WURB01000024">
    <property type="protein sequence ID" value="MXQ14019.1"/>
    <property type="molecule type" value="Genomic_DNA"/>
</dbReference>
<reference evidence="2 3" key="1">
    <citation type="submission" date="2019-12" db="EMBL/GenBank/DDBJ databases">
        <authorList>
            <person name="Yuan C.-G."/>
        </authorList>
    </citation>
    <scope>NUCLEOTIDE SEQUENCE [LARGE SCALE GENOMIC DNA]</scope>
    <source>
        <strain evidence="2 3">KCTC 23863</strain>
    </source>
</reference>
<keyword evidence="1" id="KW-0812">Transmembrane</keyword>
<dbReference type="AlphaFoldDB" id="A0A7X3MVP1"/>
<gene>
    <name evidence="2" type="ORF">GR328_21665</name>
</gene>
<comment type="caution">
    <text evidence="2">The sequence shown here is derived from an EMBL/GenBank/DDBJ whole genome shotgun (WGS) entry which is preliminary data.</text>
</comment>
<keyword evidence="1" id="KW-1133">Transmembrane helix</keyword>
<accession>A0A7X3MVP1</accession>
<dbReference type="OrthoDB" id="9770040at2"/>
<evidence type="ECO:0000313" key="3">
    <source>
        <dbReference type="Proteomes" id="UP000436483"/>
    </source>
</evidence>
<reference evidence="2 3" key="2">
    <citation type="submission" date="2020-01" db="EMBL/GenBank/DDBJ databases">
        <title>Microvirga sp. nov., an arsenate reduction bacterium isolated from Tibet hotspring sediments.</title>
        <authorList>
            <person name="Xian W.-D."/>
            <person name="Li W.-J."/>
        </authorList>
    </citation>
    <scope>NUCLEOTIDE SEQUENCE [LARGE SCALE GENOMIC DNA]</scope>
    <source>
        <strain evidence="2 3">KCTC 23863</strain>
    </source>
</reference>
<keyword evidence="1" id="KW-0472">Membrane</keyword>
<feature type="transmembrane region" description="Helical" evidence="1">
    <location>
        <begin position="20"/>
        <end position="40"/>
    </location>
</feature>
<name>A0A7X3MVP1_9HYPH</name>
<organism evidence="2 3">
    <name type="scientific">Microvirga makkahensis</name>
    <dbReference type="NCBI Taxonomy" id="1128670"/>
    <lineage>
        <taxon>Bacteria</taxon>
        <taxon>Pseudomonadati</taxon>
        <taxon>Pseudomonadota</taxon>
        <taxon>Alphaproteobacteria</taxon>
        <taxon>Hyphomicrobiales</taxon>
        <taxon>Methylobacteriaceae</taxon>
        <taxon>Microvirga</taxon>
    </lineage>
</organism>